<accession>A0A0P8CN90</accession>
<sequence>MNEISQNENIIETINLTKRFGKKNELVAVDSLNLGVRKGEVFGFVGPNGAGKTTTMKMLIGLLEPTDGSGRVAGFDIVREVIKIREAT</sequence>
<comment type="similarity">
    <text evidence="1">Belongs to the ABC transporter superfamily.</text>
</comment>
<dbReference type="Proteomes" id="UP000050360">
    <property type="component" value="Unassembled WGS sequence"/>
</dbReference>
<evidence type="ECO:0000313" key="4">
    <source>
        <dbReference type="EMBL" id="KPQ45102.1"/>
    </source>
</evidence>
<dbReference type="GO" id="GO:0005524">
    <property type="term" value="F:ATP binding"/>
    <property type="evidence" value="ECO:0007669"/>
    <property type="project" value="UniProtKB-KW"/>
</dbReference>
<evidence type="ECO:0000259" key="3">
    <source>
        <dbReference type="Pfam" id="PF00005"/>
    </source>
</evidence>
<evidence type="ECO:0000313" key="5">
    <source>
        <dbReference type="Proteomes" id="UP000050360"/>
    </source>
</evidence>
<evidence type="ECO:0000256" key="2">
    <source>
        <dbReference type="ARBA" id="ARBA00022448"/>
    </source>
</evidence>
<protein>
    <submittedName>
        <fullName evidence="4">ABC transporter ATP-binding protein</fullName>
    </submittedName>
</protein>
<dbReference type="Pfam" id="PF00005">
    <property type="entry name" value="ABC_tran"/>
    <property type="match status" value="1"/>
</dbReference>
<feature type="domain" description="ABC transporter" evidence="3">
    <location>
        <begin position="30"/>
        <end position="81"/>
    </location>
</feature>
<feature type="non-terminal residue" evidence="4">
    <location>
        <position position="88"/>
    </location>
</feature>
<dbReference type="InterPro" id="IPR027417">
    <property type="entry name" value="P-loop_NTPase"/>
</dbReference>
<keyword evidence="4" id="KW-0547">Nucleotide-binding</keyword>
<dbReference type="Gene3D" id="3.40.50.300">
    <property type="entry name" value="P-loop containing nucleotide triphosphate hydrolases"/>
    <property type="match status" value="1"/>
</dbReference>
<dbReference type="SUPFAM" id="SSF52540">
    <property type="entry name" value="P-loop containing nucleoside triphosphate hydrolases"/>
    <property type="match status" value="1"/>
</dbReference>
<name>A0A0P8CN90_9EURY</name>
<reference evidence="4 5" key="1">
    <citation type="submission" date="2015-09" db="EMBL/GenBank/DDBJ databases">
        <title>A metagenomics-based metabolic model of nitrate-dependent anaerobic oxidation of methane by Methanoperedens-like archaea.</title>
        <authorList>
            <person name="Arshad A."/>
            <person name="Speth D.R."/>
            <person name="De Graaf R.M."/>
            <person name="Op Den Camp H.J."/>
            <person name="Jetten M.S."/>
            <person name="Welte C.U."/>
        </authorList>
    </citation>
    <scope>NUCLEOTIDE SEQUENCE [LARGE SCALE GENOMIC DNA]</scope>
</reference>
<organism evidence="4 5">
    <name type="scientific">Candidatus Methanoperedens nitratireducens</name>
    <dbReference type="NCBI Taxonomy" id="1392998"/>
    <lineage>
        <taxon>Archaea</taxon>
        <taxon>Methanobacteriati</taxon>
        <taxon>Methanobacteriota</taxon>
        <taxon>Stenosarchaea group</taxon>
        <taxon>Methanomicrobia</taxon>
        <taxon>Methanosarcinales</taxon>
        <taxon>ANME-2 cluster</taxon>
        <taxon>Candidatus Methanoperedentaceae</taxon>
        <taxon>Candidatus Methanoperedens</taxon>
    </lineage>
</organism>
<dbReference type="InterPro" id="IPR003439">
    <property type="entry name" value="ABC_transporter-like_ATP-bd"/>
</dbReference>
<dbReference type="PANTHER" id="PTHR43335:SF4">
    <property type="entry name" value="ABC TRANSPORTER, ATP-BINDING PROTEIN"/>
    <property type="match status" value="1"/>
</dbReference>
<proteinExistence type="inferred from homology"/>
<keyword evidence="4" id="KW-0067">ATP-binding</keyword>
<gene>
    <name evidence="4" type="ORF">MPEBLZ_00308</name>
</gene>
<dbReference type="GO" id="GO:0016887">
    <property type="term" value="F:ATP hydrolysis activity"/>
    <property type="evidence" value="ECO:0007669"/>
    <property type="project" value="InterPro"/>
</dbReference>
<dbReference type="PANTHER" id="PTHR43335">
    <property type="entry name" value="ABC TRANSPORTER, ATP-BINDING PROTEIN"/>
    <property type="match status" value="1"/>
</dbReference>
<dbReference type="AlphaFoldDB" id="A0A0P8CN90"/>
<evidence type="ECO:0000256" key="1">
    <source>
        <dbReference type="ARBA" id="ARBA00005417"/>
    </source>
</evidence>
<comment type="caution">
    <text evidence="4">The sequence shown here is derived from an EMBL/GenBank/DDBJ whole genome shotgun (WGS) entry which is preliminary data.</text>
</comment>
<keyword evidence="2" id="KW-0813">Transport</keyword>
<dbReference type="EMBL" id="LKCM01000025">
    <property type="protein sequence ID" value="KPQ45102.1"/>
    <property type="molecule type" value="Genomic_DNA"/>
</dbReference>